<dbReference type="PANTHER" id="PTHR33973">
    <property type="entry name" value="OS07G0153300 PROTEIN"/>
    <property type="match status" value="1"/>
</dbReference>
<organism evidence="1 2">
    <name type="scientific">Amycolatopsis endophytica</name>
    <dbReference type="NCBI Taxonomy" id="860233"/>
    <lineage>
        <taxon>Bacteria</taxon>
        <taxon>Bacillati</taxon>
        <taxon>Actinomycetota</taxon>
        <taxon>Actinomycetes</taxon>
        <taxon>Pseudonocardiales</taxon>
        <taxon>Pseudonocardiaceae</taxon>
        <taxon>Amycolatopsis</taxon>
    </lineage>
</organism>
<dbReference type="InterPro" id="IPR010775">
    <property type="entry name" value="DUF1365"/>
</dbReference>
<evidence type="ECO:0008006" key="3">
    <source>
        <dbReference type="Google" id="ProtNLM"/>
    </source>
</evidence>
<keyword evidence="2" id="KW-1185">Reference proteome</keyword>
<dbReference type="AlphaFoldDB" id="A0A853B944"/>
<sequence length="237" mass="26921">MTVPALYDTEVSHARRDPAYRFTHRIHLWLVDLDALPVLPWWLRPFARFRARDHLGDPGRSIRRNLDDWLAGQGVDLGGGRVLMLAQAALLGFVFNPLTLYWCHDPAGKPVCVVAEVHNTYGGRHRYLLRPGGDGRAGADKEFYVSPFLPVHGRYRMRLPLPGDDLRITISLVQDGHTSLAASMRGKRRPATTAGLVRLLLTQPLTPQRVWALIRRHGVALWLRRVPIVPRHQENPR</sequence>
<protein>
    <recommendedName>
        <fullName evidence="3">DUF1365 domain-containing protein</fullName>
    </recommendedName>
</protein>
<dbReference type="Proteomes" id="UP000549616">
    <property type="component" value="Unassembled WGS sequence"/>
</dbReference>
<name>A0A853B944_9PSEU</name>
<comment type="caution">
    <text evidence="1">The sequence shown here is derived from an EMBL/GenBank/DDBJ whole genome shotgun (WGS) entry which is preliminary data.</text>
</comment>
<accession>A0A853B944</accession>
<evidence type="ECO:0000313" key="2">
    <source>
        <dbReference type="Proteomes" id="UP000549616"/>
    </source>
</evidence>
<proteinExistence type="predicted"/>
<dbReference type="RefSeq" id="WP_312861120.1">
    <property type="nucleotide sequence ID" value="NZ_JACCFK010000001.1"/>
</dbReference>
<gene>
    <name evidence="1" type="ORF">HNR02_004853</name>
</gene>
<dbReference type="PANTHER" id="PTHR33973:SF4">
    <property type="entry name" value="OS07G0153300 PROTEIN"/>
    <property type="match status" value="1"/>
</dbReference>
<reference evidence="1 2" key="1">
    <citation type="submission" date="2020-07" db="EMBL/GenBank/DDBJ databases">
        <title>Sequencing the genomes of 1000 actinobacteria strains.</title>
        <authorList>
            <person name="Klenk H.-P."/>
        </authorList>
    </citation>
    <scope>NUCLEOTIDE SEQUENCE [LARGE SCALE GENOMIC DNA]</scope>
    <source>
        <strain evidence="1 2">DSM 104006</strain>
    </source>
</reference>
<dbReference type="Pfam" id="PF07103">
    <property type="entry name" value="DUF1365"/>
    <property type="match status" value="1"/>
</dbReference>
<evidence type="ECO:0000313" key="1">
    <source>
        <dbReference type="EMBL" id="NYI91530.1"/>
    </source>
</evidence>
<dbReference type="EMBL" id="JACCFK010000001">
    <property type="protein sequence ID" value="NYI91530.1"/>
    <property type="molecule type" value="Genomic_DNA"/>
</dbReference>